<dbReference type="KEGG" id="clw:CLAC_11140"/>
<sequence>MRIVVLQCGPEAPSFPDLLSESAPAYSLHDVSLIPTRKELAFVDSLAKEVLPVDTAPTPEEISKQKSVEHLGAPQPAPQTPSEPLRLVVHGTDAALAAVATYLMRKNLLWIELAHLPTAPSAAAKNWALGGGAGLTADEALTHATVPVPLIRDDTGHAIVGYALLTEPGISGLSSAKGFTGEVYVDENLMFAGSSTGLQLRPIPDAPGIVAAEIPAPEQDSPAGANREGGFLSRLRPGGRRKANARQARPPHKPMTGRAVQVGSLGFRYVRDGVESRKPREKTTLYRHLRDLQIVR</sequence>
<feature type="region of interest" description="Disordered" evidence="1">
    <location>
        <begin position="54"/>
        <end position="82"/>
    </location>
</feature>
<organism evidence="2 3">
    <name type="scientific">Corynebacterium lactis RW2-5</name>
    <dbReference type="NCBI Taxonomy" id="1408189"/>
    <lineage>
        <taxon>Bacteria</taxon>
        <taxon>Bacillati</taxon>
        <taxon>Actinomycetota</taxon>
        <taxon>Actinomycetes</taxon>
        <taxon>Mycobacteriales</taxon>
        <taxon>Corynebacteriaceae</taxon>
        <taxon>Corynebacterium</taxon>
    </lineage>
</organism>
<protein>
    <submittedName>
        <fullName evidence="2">Uncharacterized protein</fullName>
    </submittedName>
</protein>
<dbReference type="Proteomes" id="UP000058446">
    <property type="component" value="Chromosome"/>
</dbReference>
<feature type="compositionally biased region" description="Basic residues" evidence="1">
    <location>
        <begin position="237"/>
        <end position="252"/>
    </location>
</feature>
<evidence type="ECO:0000313" key="2">
    <source>
        <dbReference type="EMBL" id="ALA68137.1"/>
    </source>
</evidence>
<gene>
    <name evidence="2" type="ORF">CLAC_11140</name>
</gene>
<reference evidence="2 3" key="1">
    <citation type="submission" date="2013-10" db="EMBL/GenBank/DDBJ databases">
        <title>Complete genome sequence of Corynebacterium lactis DSM 45799(T), isolated from raw cow milk.</title>
        <authorList>
            <person name="Ruckert C."/>
            <person name="Albersmeier A."/>
            <person name="Lipski A."/>
            <person name="Kalinowski J."/>
        </authorList>
    </citation>
    <scope>NUCLEOTIDE SEQUENCE [LARGE SCALE GENOMIC DNA]</scope>
    <source>
        <strain evidence="2 3">RW2-5</strain>
    </source>
</reference>
<dbReference type="EMBL" id="CP006841">
    <property type="protein sequence ID" value="ALA68137.1"/>
    <property type="molecule type" value="Genomic_DNA"/>
</dbReference>
<name>A0A0K2H274_9CORY</name>
<feature type="region of interest" description="Disordered" evidence="1">
    <location>
        <begin position="217"/>
        <end position="258"/>
    </location>
</feature>
<dbReference type="RefSeq" id="WP_245621873.1">
    <property type="nucleotide sequence ID" value="NZ_CP006841.1"/>
</dbReference>
<evidence type="ECO:0000313" key="3">
    <source>
        <dbReference type="Proteomes" id="UP000058446"/>
    </source>
</evidence>
<dbReference type="PATRIC" id="fig|1408189.4.peg.2245"/>
<dbReference type="AlphaFoldDB" id="A0A0K2H274"/>
<accession>A0A0K2H274</accession>
<keyword evidence="3" id="KW-1185">Reference proteome</keyword>
<dbReference type="STRING" id="1408189.CLAC_11140"/>
<evidence type="ECO:0000256" key="1">
    <source>
        <dbReference type="SAM" id="MobiDB-lite"/>
    </source>
</evidence>
<proteinExistence type="predicted"/>